<protein>
    <recommendedName>
        <fullName evidence="4">Oligosaccharide repeat unit polymerase</fullName>
    </recommendedName>
</protein>
<sequence length="328" mass="36234">MLIAFSILITILYYISVGYNVLFLGISAIFSGETYDIATLRLESYSSSRYLFPGYVNQFKNSILPISSVILIYYLYSVRHKYRGAIAGTLGLMSLIGLLGTGQRGAFVVFVLVVLCFTYYISRITFFRALRTALLVGIPIFFLSSIVLDRNNTQDTLATDPIQTVTVLGRELGNRIFSDNQITSIVGYRYVSFLPTAHGEEWGQAILGLLPGESFRGSDLSGQIFKILYGNDRGTAPIGLWGSVFYNFGTIGLVVFPLLFGAFLRGIFSYFSRNTTLNTGQIAGIAGVFVTLGTWVSDGPVTVLNTGALAYLFIYFICTPKTRPKYNE</sequence>
<feature type="transmembrane region" description="Helical" evidence="1">
    <location>
        <begin position="105"/>
        <end position="122"/>
    </location>
</feature>
<organism evidence="2 3">
    <name type="scientific">Deinococcus rufus</name>
    <dbReference type="NCBI Taxonomy" id="2136097"/>
    <lineage>
        <taxon>Bacteria</taxon>
        <taxon>Thermotogati</taxon>
        <taxon>Deinococcota</taxon>
        <taxon>Deinococci</taxon>
        <taxon>Deinococcales</taxon>
        <taxon>Deinococcaceae</taxon>
        <taxon>Deinococcus</taxon>
    </lineage>
</organism>
<accession>A0ABV7ZDM5</accession>
<feature type="transmembrane region" description="Helical" evidence="1">
    <location>
        <begin position="129"/>
        <end position="148"/>
    </location>
</feature>
<dbReference type="RefSeq" id="WP_380102648.1">
    <property type="nucleotide sequence ID" value="NZ_JBHRZG010000022.1"/>
</dbReference>
<name>A0ABV7ZDM5_9DEIO</name>
<keyword evidence="1" id="KW-0472">Membrane</keyword>
<feature type="transmembrane region" description="Helical" evidence="1">
    <location>
        <begin position="301"/>
        <end position="318"/>
    </location>
</feature>
<keyword evidence="3" id="KW-1185">Reference proteome</keyword>
<feature type="transmembrane region" description="Helical" evidence="1">
    <location>
        <begin position="82"/>
        <end position="99"/>
    </location>
</feature>
<proteinExistence type="predicted"/>
<evidence type="ECO:0008006" key="4">
    <source>
        <dbReference type="Google" id="ProtNLM"/>
    </source>
</evidence>
<reference evidence="3" key="1">
    <citation type="journal article" date="2019" name="Int. J. Syst. Evol. Microbiol.">
        <title>The Global Catalogue of Microorganisms (GCM) 10K type strain sequencing project: providing services to taxonomists for standard genome sequencing and annotation.</title>
        <authorList>
            <consortium name="The Broad Institute Genomics Platform"/>
            <consortium name="The Broad Institute Genome Sequencing Center for Infectious Disease"/>
            <person name="Wu L."/>
            <person name="Ma J."/>
        </authorList>
    </citation>
    <scope>NUCLEOTIDE SEQUENCE [LARGE SCALE GENOMIC DNA]</scope>
    <source>
        <strain evidence="3">CCTCC AB 2017081</strain>
    </source>
</reference>
<dbReference type="EMBL" id="JBHRZG010000022">
    <property type="protein sequence ID" value="MFC3834204.1"/>
    <property type="molecule type" value="Genomic_DNA"/>
</dbReference>
<comment type="caution">
    <text evidence="2">The sequence shown here is derived from an EMBL/GenBank/DDBJ whole genome shotgun (WGS) entry which is preliminary data.</text>
</comment>
<evidence type="ECO:0000256" key="1">
    <source>
        <dbReference type="SAM" id="Phobius"/>
    </source>
</evidence>
<gene>
    <name evidence="2" type="ORF">ACFOSB_15230</name>
</gene>
<feature type="transmembrane region" description="Helical" evidence="1">
    <location>
        <begin position="244"/>
        <end position="264"/>
    </location>
</feature>
<feature type="transmembrane region" description="Helical" evidence="1">
    <location>
        <begin position="276"/>
        <end position="295"/>
    </location>
</feature>
<evidence type="ECO:0000313" key="3">
    <source>
        <dbReference type="Proteomes" id="UP001595803"/>
    </source>
</evidence>
<feature type="transmembrane region" description="Helical" evidence="1">
    <location>
        <begin position="7"/>
        <end position="30"/>
    </location>
</feature>
<feature type="transmembrane region" description="Helical" evidence="1">
    <location>
        <begin position="50"/>
        <end position="75"/>
    </location>
</feature>
<keyword evidence="1" id="KW-0812">Transmembrane</keyword>
<evidence type="ECO:0000313" key="2">
    <source>
        <dbReference type="EMBL" id="MFC3834204.1"/>
    </source>
</evidence>
<dbReference type="Proteomes" id="UP001595803">
    <property type="component" value="Unassembled WGS sequence"/>
</dbReference>
<keyword evidence="1" id="KW-1133">Transmembrane helix</keyword>